<dbReference type="SUPFAM" id="SSF51445">
    <property type="entry name" value="(Trans)glycosidases"/>
    <property type="match status" value="1"/>
</dbReference>
<organism evidence="11 12">
    <name type="scientific">Skeletonema marinoi</name>
    <dbReference type="NCBI Taxonomy" id="267567"/>
    <lineage>
        <taxon>Eukaryota</taxon>
        <taxon>Sar</taxon>
        <taxon>Stramenopiles</taxon>
        <taxon>Ochrophyta</taxon>
        <taxon>Bacillariophyta</taxon>
        <taxon>Coscinodiscophyceae</taxon>
        <taxon>Thalassiosirophycidae</taxon>
        <taxon>Thalassiosirales</taxon>
        <taxon>Skeletonemataceae</taxon>
        <taxon>Skeletonema</taxon>
        <taxon>Skeletonema marinoi-dohrnii complex</taxon>
    </lineage>
</organism>
<dbReference type="InterPro" id="IPR029070">
    <property type="entry name" value="Chitinase_insertion_sf"/>
</dbReference>
<dbReference type="Gene3D" id="2.170.140.10">
    <property type="entry name" value="Chitin binding domain"/>
    <property type="match status" value="1"/>
</dbReference>
<feature type="domain" description="GH18" evidence="10">
    <location>
        <begin position="267"/>
        <end position="663"/>
    </location>
</feature>
<proteinExistence type="inferred from homology"/>
<dbReference type="Gene3D" id="3.20.20.80">
    <property type="entry name" value="Glycosidases"/>
    <property type="match status" value="1"/>
</dbReference>
<dbReference type="EC" id="3.2.1.14" evidence="11"/>
<dbReference type="GO" id="GO:0008843">
    <property type="term" value="F:endochitinase activity"/>
    <property type="evidence" value="ECO:0007669"/>
    <property type="project" value="UniProtKB-EC"/>
</dbReference>
<feature type="domain" description="Chitin-binding type-2" evidence="9">
    <location>
        <begin position="765"/>
        <end position="820"/>
    </location>
</feature>
<keyword evidence="3 6" id="KW-0378">Hydrolase</keyword>
<dbReference type="PROSITE" id="PS50940">
    <property type="entry name" value="CHIT_BIND_II"/>
    <property type="match status" value="2"/>
</dbReference>
<dbReference type="SUPFAM" id="SSF57625">
    <property type="entry name" value="Invertebrate chitin-binding proteins"/>
    <property type="match status" value="1"/>
</dbReference>
<comment type="similarity">
    <text evidence="1">Belongs to the glycosyl hydrolase 18 family. Chitinase class II subfamily.</text>
</comment>
<feature type="region of interest" description="Disordered" evidence="7">
    <location>
        <begin position="200"/>
        <end position="229"/>
    </location>
</feature>
<feature type="chain" id="PRO_5041965919" evidence="8">
    <location>
        <begin position="26"/>
        <end position="820"/>
    </location>
</feature>
<keyword evidence="8" id="KW-0732">Signal</keyword>
<feature type="compositionally biased region" description="Polar residues" evidence="7">
    <location>
        <begin position="211"/>
        <end position="224"/>
    </location>
</feature>
<dbReference type="PROSITE" id="PS01095">
    <property type="entry name" value="GH18_1"/>
    <property type="match status" value="1"/>
</dbReference>
<evidence type="ECO:0000259" key="10">
    <source>
        <dbReference type="PROSITE" id="PS51910"/>
    </source>
</evidence>
<dbReference type="PROSITE" id="PS51910">
    <property type="entry name" value="GH18_2"/>
    <property type="match status" value="1"/>
</dbReference>
<dbReference type="SMART" id="SM00636">
    <property type="entry name" value="Glyco_18"/>
    <property type="match status" value="1"/>
</dbReference>
<gene>
    <name evidence="11" type="ORF">QTG54_013749</name>
</gene>
<evidence type="ECO:0000256" key="4">
    <source>
        <dbReference type="ARBA" id="ARBA00023157"/>
    </source>
</evidence>
<dbReference type="SMART" id="SM00494">
    <property type="entry name" value="ChtBD2"/>
    <property type="match status" value="2"/>
</dbReference>
<accession>A0AAD8XYF3</accession>
<keyword evidence="2" id="KW-0147">Chitin-binding</keyword>
<comment type="caution">
    <text evidence="11">The sequence shown here is derived from an EMBL/GenBank/DDBJ whole genome shotgun (WGS) entry which is preliminary data.</text>
</comment>
<evidence type="ECO:0000256" key="8">
    <source>
        <dbReference type="SAM" id="SignalP"/>
    </source>
</evidence>
<dbReference type="GO" id="GO:0005975">
    <property type="term" value="P:carbohydrate metabolic process"/>
    <property type="evidence" value="ECO:0007669"/>
    <property type="project" value="InterPro"/>
</dbReference>
<dbReference type="InterPro" id="IPR036508">
    <property type="entry name" value="Chitin-bd_dom_sf"/>
</dbReference>
<dbReference type="Pfam" id="PF00704">
    <property type="entry name" value="Glyco_hydro_18"/>
    <property type="match status" value="1"/>
</dbReference>
<dbReference type="InterPro" id="IPR002557">
    <property type="entry name" value="Chitin-bd_dom"/>
</dbReference>
<feature type="domain" description="Chitin-binding type-2" evidence="9">
    <location>
        <begin position="27"/>
        <end position="88"/>
    </location>
</feature>
<name>A0AAD8XYF3_9STRA</name>
<evidence type="ECO:0000256" key="5">
    <source>
        <dbReference type="ARBA" id="ARBA00023295"/>
    </source>
</evidence>
<evidence type="ECO:0000256" key="1">
    <source>
        <dbReference type="ARBA" id="ARBA00009121"/>
    </source>
</evidence>
<dbReference type="InterPro" id="IPR011583">
    <property type="entry name" value="Chitinase_II/V-like_cat"/>
</dbReference>
<dbReference type="GO" id="GO:0008061">
    <property type="term" value="F:chitin binding"/>
    <property type="evidence" value="ECO:0007669"/>
    <property type="project" value="UniProtKB-KW"/>
</dbReference>
<dbReference type="Gene3D" id="3.10.50.10">
    <property type="match status" value="1"/>
</dbReference>
<dbReference type="PANTHER" id="PTHR11177:SF317">
    <property type="entry name" value="CHITINASE 12-RELATED"/>
    <property type="match status" value="1"/>
</dbReference>
<dbReference type="CDD" id="cd06548">
    <property type="entry name" value="GH18_chitinase"/>
    <property type="match status" value="1"/>
</dbReference>
<evidence type="ECO:0000256" key="7">
    <source>
        <dbReference type="SAM" id="MobiDB-lite"/>
    </source>
</evidence>
<dbReference type="PANTHER" id="PTHR11177">
    <property type="entry name" value="CHITINASE"/>
    <property type="match status" value="1"/>
</dbReference>
<evidence type="ECO:0000256" key="2">
    <source>
        <dbReference type="ARBA" id="ARBA00022669"/>
    </source>
</evidence>
<protein>
    <submittedName>
        <fullName evidence="11">Chitinase</fullName>
        <ecNumber evidence="11">3.2.1.14</ecNumber>
    </submittedName>
</protein>
<evidence type="ECO:0000313" key="12">
    <source>
        <dbReference type="Proteomes" id="UP001224775"/>
    </source>
</evidence>
<dbReference type="Pfam" id="PF01607">
    <property type="entry name" value="CBM_14"/>
    <property type="match status" value="1"/>
</dbReference>
<keyword evidence="12" id="KW-1185">Reference proteome</keyword>
<dbReference type="InterPro" id="IPR050314">
    <property type="entry name" value="Glycosyl_Hydrlase_18"/>
</dbReference>
<evidence type="ECO:0000313" key="11">
    <source>
        <dbReference type="EMBL" id="KAK1735586.1"/>
    </source>
</evidence>
<keyword evidence="5 6" id="KW-0326">Glycosidase</keyword>
<dbReference type="GO" id="GO:0005576">
    <property type="term" value="C:extracellular region"/>
    <property type="evidence" value="ECO:0007669"/>
    <property type="project" value="InterPro"/>
</dbReference>
<dbReference type="GO" id="GO:0006032">
    <property type="term" value="P:chitin catabolic process"/>
    <property type="evidence" value="ECO:0007669"/>
    <property type="project" value="TreeGrafter"/>
</dbReference>
<evidence type="ECO:0000256" key="3">
    <source>
        <dbReference type="ARBA" id="ARBA00022801"/>
    </source>
</evidence>
<dbReference type="Proteomes" id="UP001224775">
    <property type="component" value="Unassembled WGS sequence"/>
</dbReference>
<keyword evidence="4" id="KW-1015">Disulfide bond</keyword>
<reference evidence="11" key="1">
    <citation type="submission" date="2023-06" db="EMBL/GenBank/DDBJ databases">
        <title>Survivors Of The Sea: Transcriptome response of Skeletonema marinoi to long-term dormancy.</title>
        <authorList>
            <person name="Pinder M.I.M."/>
            <person name="Kourtchenko O."/>
            <person name="Robertson E.K."/>
            <person name="Larsson T."/>
            <person name="Maumus F."/>
            <person name="Osuna-Cruz C.M."/>
            <person name="Vancaester E."/>
            <person name="Stenow R."/>
            <person name="Vandepoele K."/>
            <person name="Ploug H."/>
            <person name="Bruchert V."/>
            <person name="Godhe A."/>
            <person name="Topel M."/>
        </authorList>
    </citation>
    <scope>NUCLEOTIDE SEQUENCE</scope>
    <source>
        <strain evidence="11">R05AC</strain>
    </source>
</reference>
<dbReference type="InterPro" id="IPR017853">
    <property type="entry name" value="GH"/>
</dbReference>
<dbReference type="InterPro" id="IPR001579">
    <property type="entry name" value="Glyco_hydro_18_chit_AS"/>
</dbReference>
<sequence>MLFQSYHQVASLAVSLLAISSPSFAFDADCGEGYTGYSLKLGTQCRSYVYCSAGRVSSTTVCPGALIYGGSVGVGGVCGWPNAVTCADAGGVAAASSGESVGSTSVTVNVNTDEANTLAQLLNNNPSPSPPSATSVVIVAPTPPTIGSPTPNSLAIGLASTDPGYCGGSKPDAEAKCVPCVERMCSGLNEACWRGTSCSSSSGSNVSQPSPATTATYSVQSPSSATTTTGTTTLVDTAAASVPSTSPSLPPWTNAPFTPYNGPRRDKTVIGYYASWQWYDRVKFADPQNIDWSKYDRINYAFFQIDKEGEIFGTDEWADPQLLHGPYIYDEARQIRTGPGANYFCSWDGPSLRNCNYHDTTKGIIELAHRAGATVMPSIGGWTLSDNFPTVAASERTRKNFARNCVKLIEEYNFDGIDIDWEYPGYEPHSGTDQDKFTYTLFLAEIRKQLDQLGIIKNKYYKLTAALPCGPDKIANIQIDQIKDILDELNLMSYDLHGAWDMLTGINAPMTDQGWTDDTKRWSVHGCTNTYVENGVPLSKINLGLPFYGRSFRRATGMKQLHEGADDRNFHLDEGSPQYFNIVNNLNRMTTYRHEKTQTQYAVLNSPDGGLVSYDDPRAICDKVHYANERGMHGFLVWEISGDMLENGQTPLIDATNDKINDPSLDCSKLRDPLWSLSSSTYFYAPDEPDEVDMTNAASFSIQSTGSANDFNGAQEDTVLSRPATTSTSDSDASTQNQVYIPTYTVDNGSSSSASSSSSSTVELVKDCPNGYTGYWTSIDCTRYFQCQDGNLLGASQPCVPGTLFDVHINTCAFAANVQC</sequence>
<dbReference type="AlphaFoldDB" id="A0AAD8XYF3"/>
<dbReference type="InterPro" id="IPR001223">
    <property type="entry name" value="Glyco_hydro18_cat"/>
</dbReference>
<evidence type="ECO:0000259" key="9">
    <source>
        <dbReference type="PROSITE" id="PS50940"/>
    </source>
</evidence>
<feature type="compositionally biased region" description="Low complexity" evidence="7">
    <location>
        <begin position="200"/>
        <end position="210"/>
    </location>
</feature>
<evidence type="ECO:0000256" key="6">
    <source>
        <dbReference type="RuleBase" id="RU000489"/>
    </source>
</evidence>
<feature type="signal peptide" evidence="8">
    <location>
        <begin position="1"/>
        <end position="25"/>
    </location>
</feature>
<dbReference type="EMBL" id="JATAAI010000033">
    <property type="protein sequence ID" value="KAK1735586.1"/>
    <property type="molecule type" value="Genomic_DNA"/>
</dbReference>